<gene>
    <name evidence="2" type="ORF">Scep_014878</name>
</gene>
<dbReference type="Proteomes" id="UP001419268">
    <property type="component" value="Unassembled WGS sequence"/>
</dbReference>
<feature type="region of interest" description="Disordered" evidence="1">
    <location>
        <begin position="32"/>
        <end position="81"/>
    </location>
</feature>
<evidence type="ECO:0000313" key="2">
    <source>
        <dbReference type="EMBL" id="KAK9126032.1"/>
    </source>
</evidence>
<dbReference type="EMBL" id="JBBNAG010000006">
    <property type="protein sequence ID" value="KAK9126032.1"/>
    <property type="molecule type" value="Genomic_DNA"/>
</dbReference>
<comment type="caution">
    <text evidence="2">The sequence shown here is derived from an EMBL/GenBank/DDBJ whole genome shotgun (WGS) entry which is preliminary data.</text>
</comment>
<organism evidence="2 3">
    <name type="scientific">Stephania cephalantha</name>
    <dbReference type="NCBI Taxonomy" id="152367"/>
    <lineage>
        <taxon>Eukaryota</taxon>
        <taxon>Viridiplantae</taxon>
        <taxon>Streptophyta</taxon>
        <taxon>Embryophyta</taxon>
        <taxon>Tracheophyta</taxon>
        <taxon>Spermatophyta</taxon>
        <taxon>Magnoliopsida</taxon>
        <taxon>Ranunculales</taxon>
        <taxon>Menispermaceae</taxon>
        <taxon>Menispermoideae</taxon>
        <taxon>Cissampelideae</taxon>
        <taxon>Stephania</taxon>
    </lineage>
</organism>
<feature type="compositionally biased region" description="Basic and acidic residues" evidence="1">
    <location>
        <begin position="57"/>
        <end position="73"/>
    </location>
</feature>
<keyword evidence="3" id="KW-1185">Reference proteome</keyword>
<reference evidence="2 3" key="1">
    <citation type="submission" date="2024-01" db="EMBL/GenBank/DDBJ databases">
        <title>Genome assemblies of Stephania.</title>
        <authorList>
            <person name="Yang L."/>
        </authorList>
    </citation>
    <scope>NUCLEOTIDE SEQUENCE [LARGE SCALE GENOMIC DNA]</scope>
    <source>
        <strain evidence="2">JXDWG</strain>
        <tissue evidence="2">Leaf</tissue>
    </source>
</reference>
<evidence type="ECO:0000256" key="1">
    <source>
        <dbReference type="SAM" id="MobiDB-lite"/>
    </source>
</evidence>
<protein>
    <submittedName>
        <fullName evidence="2">Uncharacterized protein</fullName>
    </submittedName>
</protein>
<proteinExistence type="predicted"/>
<evidence type="ECO:0000313" key="3">
    <source>
        <dbReference type="Proteomes" id="UP001419268"/>
    </source>
</evidence>
<dbReference type="AlphaFoldDB" id="A0AAP0J477"/>
<name>A0AAP0J477_9MAGN</name>
<sequence>MLNAQGLHTVNRIDWMEIACSNASGEMYTGMHGQIGTDEVQTHAQIKKRHEQRKNRRVEAKSSRRNERQRSENENIPSTTE</sequence>
<accession>A0AAP0J477</accession>
<feature type="compositionally biased region" description="Basic residues" evidence="1">
    <location>
        <begin position="45"/>
        <end position="56"/>
    </location>
</feature>